<dbReference type="PANTHER" id="PTHR10366">
    <property type="entry name" value="NAD DEPENDENT EPIMERASE/DEHYDRATASE"/>
    <property type="match status" value="1"/>
</dbReference>
<comment type="similarity">
    <text evidence="2">Belongs to the NAD(P)-dependent epimerase/dehydratase family. Dihydroflavonol-4-reductase subfamily.</text>
</comment>
<dbReference type="InterPro" id="IPR050425">
    <property type="entry name" value="NAD(P)_dehydrat-like"/>
</dbReference>
<dbReference type="RefSeq" id="XP_024705187.1">
    <property type="nucleotide sequence ID" value="XM_024851454.1"/>
</dbReference>
<dbReference type="Pfam" id="PF01370">
    <property type="entry name" value="Epimerase"/>
    <property type="match status" value="1"/>
</dbReference>
<reference evidence="4 5" key="1">
    <citation type="submission" date="2016-12" db="EMBL/GenBank/DDBJ databases">
        <title>The genomes of Aspergillus section Nigri reveals drivers in fungal speciation.</title>
        <authorList>
            <consortium name="DOE Joint Genome Institute"/>
            <person name="Vesth T.C."/>
            <person name="Nybo J."/>
            <person name="Theobald S."/>
            <person name="Brandl J."/>
            <person name="Frisvad J.C."/>
            <person name="Nielsen K.F."/>
            <person name="Lyhne E.K."/>
            <person name="Kogle M.E."/>
            <person name="Kuo A."/>
            <person name="Riley R."/>
            <person name="Clum A."/>
            <person name="Nolan M."/>
            <person name="Lipzen A."/>
            <person name="Salamov A."/>
            <person name="Henrissat B."/>
            <person name="Wiebenga A."/>
            <person name="De Vries R.P."/>
            <person name="Grigoriev I.V."/>
            <person name="Mortensen U.H."/>
            <person name="Andersen M.R."/>
            <person name="Baker S.E."/>
        </authorList>
    </citation>
    <scope>NUCLEOTIDE SEQUENCE [LARGE SCALE GENOMIC DNA]</scope>
    <source>
        <strain evidence="4 5">IBT 23096</strain>
    </source>
</reference>
<accession>A0A2I2GAI3</accession>
<dbReference type="Gene3D" id="3.40.50.720">
    <property type="entry name" value="NAD(P)-binding Rossmann-like Domain"/>
    <property type="match status" value="1"/>
</dbReference>
<name>A0A2I2GAI3_9EURO</name>
<dbReference type="PANTHER" id="PTHR10366:SF562">
    <property type="entry name" value="ALDEHYDE REDUCTASE II (AFU_ORTHOLOGUE AFUA_1G11360)"/>
    <property type="match status" value="1"/>
</dbReference>
<dbReference type="InterPro" id="IPR036291">
    <property type="entry name" value="NAD(P)-bd_dom_sf"/>
</dbReference>
<proteinExistence type="inferred from homology"/>
<dbReference type="SUPFAM" id="SSF51735">
    <property type="entry name" value="NAD(P)-binding Rossmann-fold domains"/>
    <property type="match status" value="1"/>
</dbReference>
<dbReference type="VEuPathDB" id="FungiDB:P170DRAFT_454606"/>
<evidence type="ECO:0000313" key="4">
    <source>
        <dbReference type="EMBL" id="PLB49885.1"/>
    </source>
</evidence>
<gene>
    <name evidence="4" type="ORF">P170DRAFT_454606</name>
</gene>
<dbReference type="AlphaFoldDB" id="A0A2I2GAI3"/>
<evidence type="ECO:0000256" key="1">
    <source>
        <dbReference type="ARBA" id="ARBA00023002"/>
    </source>
</evidence>
<keyword evidence="1" id="KW-0560">Oxidoreductase</keyword>
<evidence type="ECO:0000259" key="3">
    <source>
        <dbReference type="Pfam" id="PF01370"/>
    </source>
</evidence>
<evidence type="ECO:0000256" key="2">
    <source>
        <dbReference type="ARBA" id="ARBA00023445"/>
    </source>
</evidence>
<keyword evidence="5" id="KW-1185">Reference proteome</keyword>
<dbReference type="GO" id="GO:0016616">
    <property type="term" value="F:oxidoreductase activity, acting on the CH-OH group of donors, NAD or NADP as acceptor"/>
    <property type="evidence" value="ECO:0007669"/>
    <property type="project" value="TreeGrafter"/>
</dbReference>
<dbReference type="InterPro" id="IPR001509">
    <property type="entry name" value="Epimerase_deHydtase"/>
</dbReference>
<comment type="caution">
    <text evidence="4">The sequence shown here is derived from an EMBL/GenBank/DDBJ whole genome shotgun (WGS) entry which is preliminary data.</text>
</comment>
<dbReference type="OrthoDB" id="2735536at2759"/>
<dbReference type="STRING" id="1392250.A0A2I2GAI3"/>
<dbReference type="Proteomes" id="UP000234275">
    <property type="component" value="Unassembled WGS sequence"/>
</dbReference>
<dbReference type="GeneID" id="36559153"/>
<dbReference type="EMBL" id="MSFO01000003">
    <property type="protein sequence ID" value="PLB49885.1"/>
    <property type="molecule type" value="Genomic_DNA"/>
</dbReference>
<sequence length="350" mass="39197">MKVNNLVIPFDSEVAVIGANGYIGVETCEKLLQAGYRVRGTVRDVEQQLWMRELFEKKWPGKFNLVCVKDFEVEDAFDMAFKGVAGVIYVSTPVIFSPDQTQAIDRVVKGTINTLEAAARAGVKRYVLSSSSKAVESTVYNVPHVLDVSTFNYDDLQKAREEPTVPTFERALRVYSAGRTAAELAFWDWIKNNNPPFVANVVVPDGNFGRVLDIEHTNTGPTSSVGMLKRVLAGEREGIFPYVGYLIDVQDTARLLVAALSLSSVAGERIFAYNSHYTWNELRHRVRRLFPDRPEIITGEDYEDIGRDLGNADDLIQRSEALLREVGQPSFTAVDDMLRDFVSSVYSKHT</sequence>
<protein>
    <submittedName>
        <fullName evidence="4">NAD(P)-binding protein</fullName>
    </submittedName>
</protein>
<organism evidence="4 5">
    <name type="scientific">Aspergillus steynii IBT 23096</name>
    <dbReference type="NCBI Taxonomy" id="1392250"/>
    <lineage>
        <taxon>Eukaryota</taxon>
        <taxon>Fungi</taxon>
        <taxon>Dikarya</taxon>
        <taxon>Ascomycota</taxon>
        <taxon>Pezizomycotina</taxon>
        <taxon>Eurotiomycetes</taxon>
        <taxon>Eurotiomycetidae</taxon>
        <taxon>Eurotiales</taxon>
        <taxon>Aspergillaceae</taxon>
        <taxon>Aspergillus</taxon>
        <taxon>Aspergillus subgen. Circumdati</taxon>
    </lineage>
</organism>
<feature type="domain" description="NAD-dependent epimerase/dehydratase" evidence="3">
    <location>
        <begin position="14"/>
        <end position="261"/>
    </location>
</feature>
<evidence type="ECO:0000313" key="5">
    <source>
        <dbReference type="Proteomes" id="UP000234275"/>
    </source>
</evidence>